<dbReference type="EMBL" id="CADCSZ010000040">
    <property type="protein sequence ID" value="CAA9220904.1"/>
    <property type="molecule type" value="Genomic_DNA"/>
</dbReference>
<evidence type="ECO:0000259" key="2">
    <source>
        <dbReference type="Pfam" id="PF13473"/>
    </source>
</evidence>
<gene>
    <name evidence="3" type="ORF">AVDCRST_MAG76-691</name>
</gene>
<dbReference type="InterPro" id="IPR028096">
    <property type="entry name" value="EfeO_Cupredoxin"/>
</dbReference>
<feature type="chain" id="PRO_5026858880" description="EfeO-type cupredoxin-like domain-containing protein" evidence="1">
    <location>
        <begin position="50"/>
        <end position="140"/>
    </location>
</feature>
<dbReference type="Pfam" id="PF13473">
    <property type="entry name" value="Cupredoxin_1"/>
    <property type="match status" value="1"/>
</dbReference>
<organism evidence="3">
    <name type="scientific">uncultured Acidimicrobiales bacterium</name>
    <dbReference type="NCBI Taxonomy" id="310071"/>
    <lineage>
        <taxon>Bacteria</taxon>
        <taxon>Bacillati</taxon>
        <taxon>Actinomycetota</taxon>
        <taxon>Acidimicrobiia</taxon>
        <taxon>Acidimicrobiales</taxon>
        <taxon>environmental samples</taxon>
    </lineage>
</organism>
<reference evidence="3" key="1">
    <citation type="submission" date="2020-02" db="EMBL/GenBank/DDBJ databases">
        <authorList>
            <person name="Meier V. D."/>
        </authorList>
    </citation>
    <scope>NUCLEOTIDE SEQUENCE</scope>
    <source>
        <strain evidence="3">AVDCRST_MAG76</strain>
    </source>
</reference>
<accession>A0A6J4HFK5</accession>
<dbReference type="SUPFAM" id="SSF49503">
    <property type="entry name" value="Cupredoxins"/>
    <property type="match status" value="1"/>
</dbReference>
<name>A0A6J4HFK5_9ACTN</name>
<dbReference type="InterPro" id="IPR008972">
    <property type="entry name" value="Cupredoxin"/>
</dbReference>
<evidence type="ECO:0000256" key="1">
    <source>
        <dbReference type="SAM" id="SignalP"/>
    </source>
</evidence>
<keyword evidence="1" id="KW-0732">Signal</keyword>
<proteinExistence type="predicted"/>
<sequence length="140" mass="14554">MRCSSPPTVAPSAAFRSASRAGRLRSASRAGRLVLAAAVAAGCATSSRAAPPPTAAPEPGDVVVRLVGLDFEPRTIQVPVGARVRWQWTDSVVHNVVSKDFASSRELDGGAHAVRFDTPGTFPYRCTLHAGMDGTVVVSA</sequence>
<protein>
    <recommendedName>
        <fullName evidence="2">EfeO-type cupredoxin-like domain-containing protein</fullName>
    </recommendedName>
</protein>
<dbReference type="Gene3D" id="2.60.40.420">
    <property type="entry name" value="Cupredoxins - blue copper proteins"/>
    <property type="match status" value="1"/>
</dbReference>
<evidence type="ECO:0000313" key="3">
    <source>
        <dbReference type="EMBL" id="CAA9220904.1"/>
    </source>
</evidence>
<dbReference type="AlphaFoldDB" id="A0A6J4HFK5"/>
<feature type="signal peptide" evidence="1">
    <location>
        <begin position="1"/>
        <end position="49"/>
    </location>
</feature>
<feature type="domain" description="EfeO-type cupredoxin-like" evidence="2">
    <location>
        <begin position="37"/>
        <end position="138"/>
    </location>
</feature>